<evidence type="ECO:0008006" key="3">
    <source>
        <dbReference type="Google" id="ProtNLM"/>
    </source>
</evidence>
<accession>B1TDI6</accession>
<comment type="caution">
    <text evidence="1">The sequence shown here is derived from an EMBL/GenBank/DDBJ whole genome shotgun (WGS) entry which is preliminary data.</text>
</comment>
<protein>
    <recommendedName>
        <fullName evidence="3">Short-chain dehydrogenase/reductase SDR</fullName>
    </recommendedName>
</protein>
<proteinExistence type="predicted"/>
<sequence length="77" mass="8543">MWQSVEQFGTDFVRAHRRRSILRRPSTLEEVANMVVYVCSTQASATRGAACQGGHVDPMMRVPSEIPSADSEALIFC</sequence>
<gene>
    <name evidence="1" type="ORF">BamMEX5DRAFT_5852</name>
</gene>
<dbReference type="EMBL" id="ABLK01000293">
    <property type="protein sequence ID" value="EDT38374.1"/>
    <property type="molecule type" value="Genomic_DNA"/>
</dbReference>
<organism evidence="1 2">
    <name type="scientific">Burkholderia ambifaria MEX-5</name>
    <dbReference type="NCBI Taxonomy" id="396597"/>
    <lineage>
        <taxon>Bacteria</taxon>
        <taxon>Pseudomonadati</taxon>
        <taxon>Pseudomonadota</taxon>
        <taxon>Betaproteobacteria</taxon>
        <taxon>Burkholderiales</taxon>
        <taxon>Burkholderiaceae</taxon>
        <taxon>Burkholderia</taxon>
        <taxon>Burkholderia cepacia complex</taxon>
    </lineage>
</organism>
<dbReference type="InterPro" id="IPR036291">
    <property type="entry name" value="NAD(P)-bd_dom_sf"/>
</dbReference>
<evidence type="ECO:0000313" key="1">
    <source>
        <dbReference type="EMBL" id="EDT38374.1"/>
    </source>
</evidence>
<reference evidence="1 2" key="1">
    <citation type="submission" date="2008-03" db="EMBL/GenBank/DDBJ databases">
        <title>Sequencing of the draft genome and assembly of Burkholderia ambifaria MEX-5.</title>
        <authorList>
            <consortium name="US DOE Joint Genome Institute (JGI-PGF)"/>
            <person name="Copeland A."/>
            <person name="Lucas S."/>
            <person name="Lapidus A."/>
            <person name="Glavina del Rio T."/>
            <person name="Dalin E."/>
            <person name="Tice H."/>
            <person name="Bruce D."/>
            <person name="Goodwin L."/>
            <person name="Pitluck S."/>
            <person name="Larimer F."/>
            <person name="Land M.L."/>
            <person name="Hauser L."/>
            <person name="Tiedje J."/>
            <person name="Richardson P."/>
        </authorList>
    </citation>
    <scope>NUCLEOTIDE SEQUENCE [LARGE SCALE GENOMIC DNA]</scope>
    <source>
        <strain evidence="1 2">MEX-5</strain>
    </source>
</reference>
<dbReference type="AlphaFoldDB" id="B1TDI6"/>
<evidence type="ECO:0000313" key="2">
    <source>
        <dbReference type="Proteomes" id="UP000004814"/>
    </source>
</evidence>
<dbReference type="Proteomes" id="UP000004814">
    <property type="component" value="Unassembled WGS sequence"/>
</dbReference>
<dbReference type="SUPFAM" id="SSF51735">
    <property type="entry name" value="NAD(P)-binding Rossmann-fold domains"/>
    <property type="match status" value="1"/>
</dbReference>
<name>B1TDI6_9BURK</name>